<dbReference type="AlphaFoldDB" id="A0A1V6S8X1"/>
<dbReference type="Proteomes" id="UP000191518">
    <property type="component" value="Unassembled WGS sequence"/>
</dbReference>
<protein>
    <submittedName>
        <fullName evidence="1">Uncharacterized protein</fullName>
    </submittedName>
</protein>
<sequence>MIARHKFDWWQDVDDTFPIKTLTISISMKLGLLTTNNSAVKATTLVIIPTASSHPETTYVIEAPKPFDLDDLVSLPRRFENLEPVKVSISADLQHIIQVWEPLDLDDLISLPCRFNFSSPPKVPSLADLQHIIQSLESLDLDYLLSLSRHSGFLSAPKVPGSVNIPYVINPLEPVNLEYLTDLPRLFCFAPSGNMEMQ</sequence>
<comment type="caution">
    <text evidence="1">The sequence shown here is derived from an EMBL/GenBank/DDBJ whole genome shotgun (WGS) entry which is preliminary data.</text>
</comment>
<accession>A0A1V6S8X1</accession>
<evidence type="ECO:0000313" key="1">
    <source>
        <dbReference type="EMBL" id="OQE10308.1"/>
    </source>
</evidence>
<gene>
    <name evidence="1" type="ORF">PENVUL_c004G00762</name>
</gene>
<dbReference type="EMBL" id="MDYP01000004">
    <property type="protein sequence ID" value="OQE10308.1"/>
    <property type="molecule type" value="Genomic_DNA"/>
</dbReference>
<proteinExistence type="predicted"/>
<organism evidence="1 2">
    <name type="scientific">Penicillium vulpinum</name>
    <dbReference type="NCBI Taxonomy" id="29845"/>
    <lineage>
        <taxon>Eukaryota</taxon>
        <taxon>Fungi</taxon>
        <taxon>Dikarya</taxon>
        <taxon>Ascomycota</taxon>
        <taxon>Pezizomycotina</taxon>
        <taxon>Eurotiomycetes</taxon>
        <taxon>Eurotiomycetidae</taxon>
        <taxon>Eurotiales</taxon>
        <taxon>Aspergillaceae</taxon>
        <taxon>Penicillium</taxon>
    </lineage>
</organism>
<keyword evidence="2" id="KW-1185">Reference proteome</keyword>
<name>A0A1V6S8X1_9EURO</name>
<evidence type="ECO:0000313" key="2">
    <source>
        <dbReference type="Proteomes" id="UP000191518"/>
    </source>
</evidence>
<reference evidence="2" key="1">
    <citation type="journal article" date="2017" name="Nat. Microbiol.">
        <title>Global analysis of biosynthetic gene clusters reveals vast potential of secondary metabolite production in Penicillium species.</title>
        <authorList>
            <person name="Nielsen J.C."/>
            <person name="Grijseels S."/>
            <person name="Prigent S."/>
            <person name="Ji B."/>
            <person name="Dainat J."/>
            <person name="Nielsen K.F."/>
            <person name="Frisvad J.C."/>
            <person name="Workman M."/>
            <person name="Nielsen J."/>
        </authorList>
    </citation>
    <scope>NUCLEOTIDE SEQUENCE [LARGE SCALE GENOMIC DNA]</scope>
    <source>
        <strain evidence="2">IBT 29486</strain>
    </source>
</reference>